<dbReference type="PROSITE" id="PS50011">
    <property type="entry name" value="PROTEIN_KINASE_DOM"/>
    <property type="match status" value="1"/>
</dbReference>
<dbReference type="PANTHER" id="PTHR44329:SF214">
    <property type="entry name" value="PROTEIN KINASE DOMAIN-CONTAINING PROTEIN"/>
    <property type="match status" value="1"/>
</dbReference>
<dbReference type="PANTHER" id="PTHR44329">
    <property type="entry name" value="SERINE/THREONINE-PROTEIN KINASE TNNI3K-RELATED"/>
    <property type="match status" value="1"/>
</dbReference>
<comment type="caution">
    <text evidence="2">The sequence shown here is derived from an EMBL/GenBank/DDBJ whole genome shotgun (WGS) entry which is preliminary data.</text>
</comment>
<accession>A0A9N8ZYE9</accession>
<evidence type="ECO:0000259" key="1">
    <source>
        <dbReference type="PROSITE" id="PS50011"/>
    </source>
</evidence>
<dbReference type="InterPro" id="IPR001245">
    <property type="entry name" value="Ser-Thr/Tyr_kinase_cat_dom"/>
</dbReference>
<keyword evidence="3" id="KW-1185">Reference proteome</keyword>
<evidence type="ECO:0000313" key="3">
    <source>
        <dbReference type="Proteomes" id="UP000789396"/>
    </source>
</evidence>
<dbReference type="AlphaFoldDB" id="A0A9N8ZYE9"/>
<dbReference type="Pfam" id="PF07714">
    <property type="entry name" value="PK_Tyr_Ser-Thr"/>
    <property type="match status" value="1"/>
</dbReference>
<feature type="non-terminal residue" evidence="2">
    <location>
        <position position="108"/>
    </location>
</feature>
<sequence>MIAFVDVELLKDLDSNFTAASDIYSLGFVMWSISSGKFPFENFTNPSNLVNRIVSDNIREYPVKGTPNAYFDLYQKCWRSNSIERPSAQEVYTQLEVILHEESLKIDD</sequence>
<proteinExistence type="predicted"/>
<protein>
    <submittedName>
        <fullName evidence="2">5316_t:CDS:1</fullName>
    </submittedName>
</protein>
<dbReference type="GO" id="GO:0004674">
    <property type="term" value="F:protein serine/threonine kinase activity"/>
    <property type="evidence" value="ECO:0007669"/>
    <property type="project" value="TreeGrafter"/>
</dbReference>
<dbReference type="GO" id="GO:0005524">
    <property type="term" value="F:ATP binding"/>
    <property type="evidence" value="ECO:0007669"/>
    <property type="project" value="InterPro"/>
</dbReference>
<dbReference type="InterPro" id="IPR051681">
    <property type="entry name" value="Ser/Thr_Kinases-Pseudokinases"/>
</dbReference>
<organism evidence="2 3">
    <name type="scientific">Racocetra fulgida</name>
    <dbReference type="NCBI Taxonomy" id="60492"/>
    <lineage>
        <taxon>Eukaryota</taxon>
        <taxon>Fungi</taxon>
        <taxon>Fungi incertae sedis</taxon>
        <taxon>Mucoromycota</taxon>
        <taxon>Glomeromycotina</taxon>
        <taxon>Glomeromycetes</taxon>
        <taxon>Diversisporales</taxon>
        <taxon>Gigasporaceae</taxon>
        <taxon>Racocetra</taxon>
    </lineage>
</organism>
<dbReference type="Gene3D" id="1.10.510.10">
    <property type="entry name" value="Transferase(Phosphotransferase) domain 1"/>
    <property type="match status" value="1"/>
</dbReference>
<dbReference type="OrthoDB" id="2353542at2759"/>
<reference evidence="2" key="1">
    <citation type="submission" date="2021-06" db="EMBL/GenBank/DDBJ databases">
        <authorList>
            <person name="Kallberg Y."/>
            <person name="Tangrot J."/>
            <person name="Rosling A."/>
        </authorList>
    </citation>
    <scope>NUCLEOTIDE SEQUENCE</scope>
    <source>
        <strain evidence="2">IN212</strain>
    </source>
</reference>
<evidence type="ECO:0000313" key="2">
    <source>
        <dbReference type="EMBL" id="CAG8510962.1"/>
    </source>
</evidence>
<dbReference type="SUPFAM" id="SSF56112">
    <property type="entry name" value="Protein kinase-like (PK-like)"/>
    <property type="match status" value="1"/>
</dbReference>
<dbReference type="InterPro" id="IPR011009">
    <property type="entry name" value="Kinase-like_dom_sf"/>
</dbReference>
<feature type="domain" description="Protein kinase" evidence="1">
    <location>
        <begin position="1"/>
        <end position="99"/>
    </location>
</feature>
<name>A0A9N8ZYE9_9GLOM</name>
<dbReference type="EMBL" id="CAJVPZ010002341">
    <property type="protein sequence ID" value="CAG8510962.1"/>
    <property type="molecule type" value="Genomic_DNA"/>
</dbReference>
<dbReference type="InterPro" id="IPR000719">
    <property type="entry name" value="Prot_kinase_dom"/>
</dbReference>
<dbReference type="Proteomes" id="UP000789396">
    <property type="component" value="Unassembled WGS sequence"/>
</dbReference>
<gene>
    <name evidence="2" type="ORF">RFULGI_LOCUS2894</name>
</gene>